<dbReference type="InParanoid" id="J4HTG2"/>
<keyword evidence="3" id="KW-0472">Membrane</keyword>
<feature type="transmembrane region" description="Helical" evidence="3">
    <location>
        <begin position="1013"/>
        <end position="1031"/>
    </location>
</feature>
<dbReference type="Pfam" id="PF00550">
    <property type="entry name" value="PP-binding"/>
    <property type="match status" value="1"/>
</dbReference>
<dbReference type="HOGENOM" id="CLU_002220_1_0_1"/>
<dbReference type="SMART" id="SM00823">
    <property type="entry name" value="PKS_PP"/>
    <property type="match status" value="1"/>
</dbReference>
<keyword evidence="1" id="KW-0596">Phosphopantetheine</keyword>
<keyword evidence="3" id="KW-0812">Transmembrane</keyword>
<dbReference type="RefSeq" id="XP_012178775.1">
    <property type="nucleotide sequence ID" value="XM_012323385.1"/>
</dbReference>
<dbReference type="PANTHER" id="PTHR43439">
    <property type="entry name" value="PHENYLACETATE-COENZYME A LIGASE"/>
    <property type="match status" value="1"/>
</dbReference>
<dbReference type="GO" id="GO:0031177">
    <property type="term" value="F:phosphopantetheine binding"/>
    <property type="evidence" value="ECO:0007669"/>
    <property type="project" value="InterPro"/>
</dbReference>
<evidence type="ECO:0000313" key="5">
    <source>
        <dbReference type="EMBL" id="CCL99492.1"/>
    </source>
</evidence>
<feature type="transmembrane region" description="Helical" evidence="3">
    <location>
        <begin position="940"/>
        <end position="963"/>
    </location>
</feature>
<dbReference type="Pfam" id="PF00501">
    <property type="entry name" value="AMP-binding"/>
    <property type="match status" value="1"/>
</dbReference>
<dbReference type="SUPFAM" id="SSF47336">
    <property type="entry name" value="ACP-like"/>
    <property type="match status" value="1"/>
</dbReference>
<dbReference type="InterPro" id="IPR051414">
    <property type="entry name" value="Adenylate-forming_Reductase"/>
</dbReference>
<dbReference type="InterPro" id="IPR036736">
    <property type="entry name" value="ACP-like_sf"/>
</dbReference>
<keyword evidence="2" id="KW-0597">Phosphoprotein</keyword>
<feature type="domain" description="Polyketide synthase-like phosphopantetheine-binding" evidence="4">
    <location>
        <begin position="591"/>
        <end position="666"/>
    </location>
</feature>
<dbReference type="InterPro" id="IPR009081">
    <property type="entry name" value="PP-bd_ACP"/>
</dbReference>
<dbReference type="InterPro" id="IPR000873">
    <property type="entry name" value="AMP-dep_synth/lig_dom"/>
</dbReference>
<protein>
    <recommendedName>
        <fullName evidence="4">Polyketide synthase-like phosphopantetheine-binding domain-containing protein</fullName>
    </recommendedName>
</protein>
<dbReference type="PANTHER" id="PTHR43439:SF2">
    <property type="entry name" value="ENZYME, PUTATIVE (JCVI)-RELATED"/>
    <property type="match status" value="1"/>
</dbReference>
<feature type="transmembrane region" description="Helical" evidence="3">
    <location>
        <begin position="984"/>
        <end position="1007"/>
    </location>
</feature>
<dbReference type="OrthoDB" id="429813at2759"/>
<sequence>MVARRIISPPPRIQAVSCATFLSPPLDGSLQLGEMIDWHEKYSPTHRIFLHADANSRPRAITWSECAKATRTASRLTRERISWSEKNGRVPVVAILATSDAIPYATAVLGVIRANYTVFPISIRNSPAAVAHLLGQVGVDHVLVGLEQGSQDLANEAIALLKAQNPSAREPHLSPMFTYDDLYSPSSEPPTADELPYVFQGPDAPVLISHSSGSTAFPKPITFSNSRLIEILLTPYYGELDIAGLVFSAHMSPMFHAMGLFTFFFCCSCGNILAVFTPASPPPVPTSETVIHAAKATDSTIIMAIPTFLETWSRTPNYVSWLATRKLVIFGGGPLNKEVGDFLVAQGVPIVTGYGSDWTRQFSNNNAQPDWEYTRLHRALTTHMSPQGDNTFELIVVQNEKFHPCIINTKVDGADAYATSDRLAPHPTLPGYWKIVGRTDDQIMHSTGEKTNPGPLDNMETLESMMMQDEHIAGCVMFGRGRFQTGVLIEPEAEYAFNPTDETKLAEFRNMIWPTMEKVNAYAPQHSRLFKEMVLVANPAKPFEHTAKGTIRRTAVIAQYEDEINAAYNLVEESSQINIPAPTEWNVETSRQFVRTIINKIIKHEIKDHDDLFHHGCDSLQATRIRNTLLRALRDIAKADIRKVPGNAVYEHPTIGQLADFALSIALGTVENVAADVGARIDAMHSMVVKYTREFPPHQATVTAENSEGDIVLLTGSTGSLGCYILAQLLSDPKVSHVFALNRPSRDHISLHERQRSALINRGLPDLVTSDRLTLVEGELADEGFGISVELYEEMRGSVTHVVHNAWRVDFKVALASFEQNVRGLRHLIDLALTSPLPRPPQVLFTSSVGVFQHARHGDDLPEAPIQAEYAVGTGYAESKWVSERILYEAAARTALPIMVVRVGQVTGGPDGAWNAHEWFPSLVQSAPVLKCFPDDKRAFLVPIYYIAWGVAWIQLNIAAAALTELRYSSSMTHTVHLVHPCPASWGTLAAVVARVFDVPLVLYVEWLARLEAIFQAVPGAIFNLFILFTSRVY</sequence>
<dbReference type="Pfam" id="PF07993">
    <property type="entry name" value="NAD_binding_4"/>
    <property type="match status" value="1"/>
</dbReference>
<reference evidence="5 6" key="1">
    <citation type="journal article" date="2012" name="Appl. Environ. Microbiol.">
        <title>Short-read sequencing for genomic analysis of the brown rot fungus Fibroporia radiculosa.</title>
        <authorList>
            <person name="Tang J.D."/>
            <person name="Perkins A.D."/>
            <person name="Sonstegard T.S."/>
            <person name="Schroeder S.G."/>
            <person name="Burgess S.C."/>
            <person name="Diehl S.V."/>
        </authorList>
    </citation>
    <scope>NUCLEOTIDE SEQUENCE [LARGE SCALE GENOMIC DNA]</scope>
    <source>
        <strain evidence="5 6">TFFH 294</strain>
    </source>
</reference>
<dbReference type="InterPro" id="IPR042099">
    <property type="entry name" value="ANL_N_sf"/>
</dbReference>
<dbReference type="Gene3D" id="1.10.1200.10">
    <property type="entry name" value="ACP-like"/>
    <property type="match status" value="1"/>
</dbReference>
<evidence type="ECO:0000256" key="1">
    <source>
        <dbReference type="ARBA" id="ARBA00022450"/>
    </source>
</evidence>
<dbReference type="SUPFAM" id="SSF51735">
    <property type="entry name" value="NAD(P)-binding Rossmann-fold domains"/>
    <property type="match status" value="1"/>
</dbReference>
<evidence type="ECO:0000256" key="2">
    <source>
        <dbReference type="ARBA" id="ARBA00022553"/>
    </source>
</evidence>
<dbReference type="Gene3D" id="3.40.50.12780">
    <property type="entry name" value="N-terminal domain of ligase-like"/>
    <property type="match status" value="1"/>
</dbReference>
<evidence type="ECO:0000256" key="3">
    <source>
        <dbReference type="SAM" id="Phobius"/>
    </source>
</evidence>
<accession>J4HTG2</accession>
<dbReference type="SUPFAM" id="SSF56801">
    <property type="entry name" value="Acetyl-CoA synthetase-like"/>
    <property type="match status" value="1"/>
</dbReference>
<dbReference type="STRING" id="599839.J4HTG2"/>
<dbReference type="AlphaFoldDB" id="J4HTG2"/>
<dbReference type="GeneID" id="24094403"/>
<proteinExistence type="predicted"/>
<organism evidence="5 6">
    <name type="scientific">Fibroporia radiculosa</name>
    <dbReference type="NCBI Taxonomy" id="599839"/>
    <lineage>
        <taxon>Eukaryota</taxon>
        <taxon>Fungi</taxon>
        <taxon>Dikarya</taxon>
        <taxon>Basidiomycota</taxon>
        <taxon>Agaricomycotina</taxon>
        <taxon>Agaricomycetes</taxon>
        <taxon>Polyporales</taxon>
        <taxon>Fibroporiaceae</taxon>
        <taxon>Fibroporia</taxon>
    </lineage>
</organism>
<dbReference type="InterPro" id="IPR020806">
    <property type="entry name" value="PKS_PP-bd"/>
</dbReference>
<evidence type="ECO:0000313" key="6">
    <source>
        <dbReference type="Proteomes" id="UP000006352"/>
    </source>
</evidence>
<gene>
    <name evidence="5" type="ORF">FIBRA_01510</name>
</gene>
<dbReference type="Proteomes" id="UP000006352">
    <property type="component" value="Unassembled WGS sequence"/>
</dbReference>
<keyword evidence="3" id="KW-1133">Transmembrane helix</keyword>
<dbReference type="EMBL" id="HE796935">
    <property type="protein sequence ID" value="CCL99492.1"/>
    <property type="molecule type" value="Genomic_DNA"/>
</dbReference>
<name>J4HTG2_9APHY</name>
<dbReference type="Gene3D" id="3.40.50.720">
    <property type="entry name" value="NAD(P)-binding Rossmann-like Domain"/>
    <property type="match status" value="1"/>
</dbReference>
<dbReference type="InterPro" id="IPR036291">
    <property type="entry name" value="NAD(P)-bd_dom_sf"/>
</dbReference>
<dbReference type="InterPro" id="IPR013120">
    <property type="entry name" value="FAR_NAD-bd"/>
</dbReference>
<keyword evidence="6" id="KW-1185">Reference proteome</keyword>
<evidence type="ECO:0000259" key="4">
    <source>
        <dbReference type="SMART" id="SM00823"/>
    </source>
</evidence>
<dbReference type="Pfam" id="PF23562">
    <property type="entry name" value="AMP-binding_C_3"/>
    <property type="match status" value="1"/>
</dbReference>